<dbReference type="PANTHER" id="PTHR43317:SF1">
    <property type="entry name" value="THERMOSPERMINE SYNTHASE ACAULIS5"/>
    <property type="match status" value="1"/>
</dbReference>
<dbReference type="NCBIfam" id="NF037959">
    <property type="entry name" value="MFS_SpdSyn"/>
    <property type="match status" value="1"/>
</dbReference>
<evidence type="ECO:0000256" key="4">
    <source>
        <dbReference type="PROSITE-ProRule" id="PRU00354"/>
    </source>
</evidence>
<keyword evidence="3 4" id="KW-0620">Polyamine biosynthesis</keyword>
<evidence type="ECO:0000256" key="3">
    <source>
        <dbReference type="ARBA" id="ARBA00023115"/>
    </source>
</evidence>
<dbReference type="CDD" id="cd02440">
    <property type="entry name" value="AdoMet_MTases"/>
    <property type="match status" value="1"/>
</dbReference>
<feature type="domain" description="PABS" evidence="5">
    <location>
        <begin position="1"/>
        <end position="217"/>
    </location>
</feature>
<dbReference type="RefSeq" id="WP_284188057.1">
    <property type="nucleotide sequence ID" value="NZ_BSPX01000031.1"/>
</dbReference>
<dbReference type="Gene3D" id="3.40.50.150">
    <property type="entry name" value="Vaccinia Virus protein VP39"/>
    <property type="match status" value="1"/>
</dbReference>
<evidence type="ECO:0000313" key="7">
    <source>
        <dbReference type="Proteomes" id="UP001157167"/>
    </source>
</evidence>
<organism evidence="6 7">
    <name type="scientific">Zoogloea oryzae</name>
    <dbReference type="NCBI Taxonomy" id="310767"/>
    <lineage>
        <taxon>Bacteria</taxon>
        <taxon>Pseudomonadati</taxon>
        <taxon>Pseudomonadota</taxon>
        <taxon>Betaproteobacteria</taxon>
        <taxon>Rhodocyclales</taxon>
        <taxon>Zoogloeaceae</taxon>
        <taxon>Zoogloea</taxon>
    </lineage>
</organism>
<dbReference type="PROSITE" id="PS51006">
    <property type="entry name" value="PABS_2"/>
    <property type="match status" value="1"/>
</dbReference>
<dbReference type="Pfam" id="PF01564">
    <property type="entry name" value="Spermine_synth"/>
    <property type="match status" value="1"/>
</dbReference>
<reference evidence="7" key="1">
    <citation type="journal article" date="2019" name="Int. J. Syst. Evol. Microbiol.">
        <title>The Global Catalogue of Microorganisms (GCM) 10K type strain sequencing project: providing services to taxonomists for standard genome sequencing and annotation.</title>
        <authorList>
            <consortium name="The Broad Institute Genomics Platform"/>
            <consortium name="The Broad Institute Genome Sequencing Center for Infectious Disease"/>
            <person name="Wu L."/>
            <person name="Ma J."/>
        </authorList>
    </citation>
    <scope>NUCLEOTIDE SEQUENCE [LARGE SCALE GENOMIC DNA]</scope>
    <source>
        <strain evidence="7">NBRC 102407</strain>
    </source>
</reference>
<gene>
    <name evidence="6" type="ORF">GCM10007933_22340</name>
</gene>
<accession>A0ABQ6FB25</accession>
<keyword evidence="7" id="KW-1185">Reference proteome</keyword>
<dbReference type="InterPro" id="IPR029063">
    <property type="entry name" value="SAM-dependent_MTases_sf"/>
</dbReference>
<keyword evidence="2 4" id="KW-0808">Transferase</keyword>
<protein>
    <recommendedName>
        <fullName evidence="5">PABS domain-containing protein</fullName>
    </recommendedName>
</protein>
<dbReference type="InterPro" id="IPR030374">
    <property type="entry name" value="PABS"/>
</dbReference>
<feature type="active site" description="Proton acceptor" evidence="4">
    <location>
        <position position="133"/>
    </location>
</feature>
<sequence>MNHDIDIDISEEGGVRYLHFGSDWVQGAMRIRKPDALELDYTREMMAGLLLRDAPWPARVLLIGLGAGSLAKFVHRHVPQAQVTVVEILPEVHAVASQFFRLPDEDARLRVVIGDGAAFVAEDETQWDLIAVDGFDSKASAGALSGQPFYEACRARLSDRGLLSVNLFGQLRGFKTQLQRIRKAFGGRVLALPEVDSGNVVAFATTGAPVELSLATLRERAKALKDATGLDLTPTIRRMEKSGSYPDKTVRL</sequence>
<dbReference type="PANTHER" id="PTHR43317">
    <property type="entry name" value="THERMOSPERMINE SYNTHASE ACAULIS5"/>
    <property type="match status" value="1"/>
</dbReference>
<comment type="caution">
    <text evidence="6">The sequence shown here is derived from an EMBL/GenBank/DDBJ whole genome shotgun (WGS) entry which is preliminary data.</text>
</comment>
<name>A0ABQ6FB25_9RHOO</name>
<proteinExistence type="inferred from homology"/>
<dbReference type="EMBL" id="BSPX01000031">
    <property type="protein sequence ID" value="GLT22773.1"/>
    <property type="molecule type" value="Genomic_DNA"/>
</dbReference>
<evidence type="ECO:0000256" key="1">
    <source>
        <dbReference type="ARBA" id="ARBA00007867"/>
    </source>
</evidence>
<evidence type="ECO:0000256" key="2">
    <source>
        <dbReference type="ARBA" id="ARBA00022679"/>
    </source>
</evidence>
<evidence type="ECO:0000259" key="5">
    <source>
        <dbReference type="PROSITE" id="PS51006"/>
    </source>
</evidence>
<dbReference type="Proteomes" id="UP001157167">
    <property type="component" value="Unassembled WGS sequence"/>
</dbReference>
<evidence type="ECO:0000313" key="6">
    <source>
        <dbReference type="EMBL" id="GLT22773.1"/>
    </source>
</evidence>
<comment type="similarity">
    <text evidence="1">Belongs to the spermidine/spermine synthase family.</text>
</comment>
<dbReference type="SUPFAM" id="SSF53335">
    <property type="entry name" value="S-adenosyl-L-methionine-dependent methyltransferases"/>
    <property type="match status" value="1"/>
</dbReference>